<reference evidence="12 13" key="1">
    <citation type="submission" date="2015-12" db="EMBL/GenBank/DDBJ databases">
        <title>The genome of Folsomia candida.</title>
        <authorList>
            <person name="Faddeeva A."/>
            <person name="Derks M.F."/>
            <person name="Anvar Y."/>
            <person name="Smit S."/>
            <person name="Van Straalen N."/>
            <person name="Roelofs D."/>
        </authorList>
    </citation>
    <scope>NUCLEOTIDE SEQUENCE [LARGE SCALE GENOMIC DNA]</scope>
    <source>
        <strain evidence="12 13">VU population</strain>
        <tissue evidence="12">Whole body</tissue>
    </source>
</reference>
<feature type="domain" description="Lactate/malate dehydrogenase N-terminal" evidence="10">
    <location>
        <begin position="235"/>
        <end position="377"/>
    </location>
</feature>
<dbReference type="InterPro" id="IPR036291">
    <property type="entry name" value="NAD(P)-bd_dom_sf"/>
</dbReference>
<evidence type="ECO:0000256" key="3">
    <source>
        <dbReference type="ARBA" id="ARBA00012995"/>
    </source>
</evidence>
<dbReference type="GO" id="GO:0005739">
    <property type="term" value="C:mitochondrion"/>
    <property type="evidence" value="ECO:0007669"/>
    <property type="project" value="TreeGrafter"/>
</dbReference>
<dbReference type="SUPFAM" id="SSF49777">
    <property type="entry name" value="PEBP-like"/>
    <property type="match status" value="1"/>
</dbReference>
<feature type="domain" description="Lactate/malate dehydrogenase C-terminal" evidence="11">
    <location>
        <begin position="381"/>
        <end position="539"/>
    </location>
</feature>
<evidence type="ECO:0000259" key="10">
    <source>
        <dbReference type="Pfam" id="PF00056"/>
    </source>
</evidence>
<dbReference type="Pfam" id="PF02866">
    <property type="entry name" value="Ldh_1_C"/>
    <property type="match status" value="1"/>
</dbReference>
<dbReference type="InterPro" id="IPR010097">
    <property type="entry name" value="Malate_DH_type1"/>
</dbReference>
<gene>
    <name evidence="12" type="ORF">Fcan01_03328</name>
</gene>
<dbReference type="FunFam" id="3.90.110.10:FF:000001">
    <property type="entry name" value="Malate dehydrogenase"/>
    <property type="match status" value="1"/>
</dbReference>
<dbReference type="FunFam" id="3.40.50.720:FF:000268">
    <property type="entry name" value="Malate dehydrogenase"/>
    <property type="match status" value="1"/>
</dbReference>
<feature type="chain" id="PRO_5012895165" description="Malate dehydrogenase, mitochondrial" evidence="9">
    <location>
        <begin position="31"/>
        <end position="557"/>
    </location>
</feature>
<dbReference type="SUPFAM" id="SSF56327">
    <property type="entry name" value="LDH C-terminal domain-like"/>
    <property type="match status" value="1"/>
</dbReference>
<protein>
    <recommendedName>
        <fullName evidence="4">Malate dehydrogenase, mitochondrial</fullName>
        <ecNumber evidence="3">1.1.1.37</ecNumber>
    </recommendedName>
</protein>
<dbReference type="EMBL" id="LNIX01000001">
    <property type="protein sequence ID" value="OXA63903.1"/>
    <property type="molecule type" value="Genomic_DNA"/>
</dbReference>
<dbReference type="InterPro" id="IPR015955">
    <property type="entry name" value="Lactate_DH/Glyco_Ohase_4_C"/>
</dbReference>
<keyword evidence="13" id="KW-1185">Reference proteome</keyword>
<name>A0A226F283_FOLCA</name>
<keyword evidence="5" id="KW-0816">Tricarboxylic acid cycle</keyword>
<comment type="similarity">
    <text evidence="1">Belongs to the LDH/MDH superfamily. MDH type 1 family.</text>
</comment>
<evidence type="ECO:0000256" key="5">
    <source>
        <dbReference type="ARBA" id="ARBA00022532"/>
    </source>
</evidence>
<keyword evidence="6" id="KW-0560">Oxidoreductase</keyword>
<dbReference type="Gene3D" id="3.40.50.720">
    <property type="entry name" value="NAD(P)-binding Rossmann-like Domain"/>
    <property type="match status" value="1"/>
</dbReference>
<dbReference type="PANTHER" id="PTHR11540:SF16">
    <property type="entry name" value="MALATE DEHYDROGENASE, MITOCHONDRIAL"/>
    <property type="match status" value="1"/>
</dbReference>
<dbReference type="STRING" id="158441.A0A226F283"/>
<keyword evidence="7" id="KW-0520">NAD</keyword>
<dbReference type="InterPro" id="IPR036610">
    <property type="entry name" value="PEBP-like_sf"/>
</dbReference>
<evidence type="ECO:0000256" key="1">
    <source>
        <dbReference type="ARBA" id="ARBA00008824"/>
    </source>
</evidence>
<dbReference type="EC" id="1.1.1.37" evidence="3"/>
<evidence type="ECO:0000256" key="8">
    <source>
        <dbReference type="ARBA" id="ARBA00048313"/>
    </source>
</evidence>
<dbReference type="GO" id="GO:0006099">
    <property type="term" value="P:tricarboxylic acid cycle"/>
    <property type="evidence" value="ECO:0007669"/>
    <property type="project" value="UniProtKB-KW"/>
</dbReference>
<dbReference type="Proteomes" id="UP000198287">
    <property type="component" value="Unassembled WGS sequence"/>
</dbReference>
<evidence type="ECO:0000313" key="13">
    <source>
        <dbReference type="Proteomes" id="UP000198287"/>
    </source>
</evidence>
<dbReference type="SUPFAM" id="SSF51735">
    <property type="entry name" value="NAD(P)-binding Rossmann-fold domains"/>
    <property type="match status" value="1"/>
</dbReference>
<evidence type="ECO:0000259" key="11">
    <source>
        <dbReference type="Pfam" id="PF02866"/>
    </source>
</evidence>
<dbReference type="Gene3D" id="3.90.110.10">
    <property type="entry name" value="Lactate dehydrogenase/glycoside hydrolase, family 4, C-terminal"/>
    <property type="match status" value="1"/>
</dbReference>
<evidence type="ECO:0000313" key="12">
    <source>
        <dbReference type="EMBL" id="OXA63903.1"/>
    </source>
</evidence>
<dbReference type="CDD" id="cd00866">
    <property type="entry name" value="PEBP_euk"/>
    <property type="match status" value="1"/>
</dbReference>
<dbReference type="PROSITE" id="PS51257">
    <property type="entry name" value="PROKAR_LIPOPROTEIN"/>
    <property type="match status" value="1"/>
</dbReference>
<dbReference type="AlphaFoldDB" id="A0A226F283"/>
<evidence type="ECO:0000256" key="6">
    <source>
        <dbReference type="ARBA" id="ARBA00023002"/>
    </source>
</evidence>
<dbReference type="GO" id="GO:0030060">
    <property type="term" value="F:L-malate dehydrogenase (NAD+) activity"/>
    <property type="evidence" value="ECO:0007669"/>
    <property type="project" value="UniProtKB-EC"/>
</dbReference>
<dbReference type="NCBIfam" id="TIGR01772">
    <property type="entry name" value="MDH_euk_gproteo"/>
    <property type="match status" value="1"/>
</dbReference>
<evidence type="ECO:0000256" key="4">
    <source>
        <dbReference type="ARBA" id="ARBA00016075"/>
    </source>
</evidence>
<organism evidence="12 13">
    <name type="scientific">Folsomia candida</name>
    <name type="common">Springtail</name>
    <dbReference type="NCBI Taxonomy" id="158441"/>
    <lineage>
        <taxon>Eukaryota</taxon>
        <taxon>Metazoa</taxon>
        <taxon>Ecdysozoa</taxon>
        <taxon>Arthropoda</taxon>
        <taxon>Hexapoda</taxon>
        <taxon>Collembola</taxon>
        <taxon>Entomobryomorpha</taxon>
        <taxon>Isotomoidea</taxon>
        <taxon>Isotomidae</taxon>
        <taxon>Proisotominae</taxon>
        <taxon>Folsomia</taxon>
    </lineage>
</organism>
<accession>A0A226F283</accession>
<dbReference type="Pfam" id="PF01161">
    <property type="entry name" value="PBP"/>
    <property type="match status" value="1"/>
</dbReference>
<evidence type="ECO:0000256" key="2">
    <source>
        <dbReference type="ARBA" id="ARBA00011738"/>
    </source>
</evidence>
<dbReference type="Pfam" id="PF00056">
    <property type="entry name" value="Ldh_1_N"/>
    <property type="match status" value="1"/>
</dbReference>
<comment type="caution">
    <text evidence="12">The sequence shown here is derived from an EMBL/GenBank/DDBJ whole genome shotgun (WGS) entry which is preliminary data.</text>
</comment>
<feature type="signal peptide" evidence="9">
    <location>
        <begin position="1"/>
        <end position="30"/>
    </location>
</feature>
<keyword evidence="9" id="KW-0732">Signal</keyword>
<dbReference type="InterPro" id="IPR001236">
    <property type="entry name" value="Lactate/malate_DH_N"/>
</dbReference>
<evidence type="ECO:0000256" key="7">
    <source>
        <dbReference type="ARBA" id="ARBA00023027"/>
    </source>
</evidence>
<dbReference type="InterPro" id="IPR022383">
    <property type="entry name" value="Lactate/malate_DH_C"/>
</dbReference>
<dbReference type="Gene3D" id="3.90.280.10">
    <property type="entry name" value="PEBP-like"/>
    <property type="match status" value="1"/>
</dbReference>
<proteinExistence type="inferred from homology"/>
<comment type="subunit">
    <text evidence="2">Homodimer.</text>
</comment>
<dbReference type="OrthoDB" id="755699at2759"/>
<dbReference type="InterPro" id="IPR035810">
    <property type="entry name" value="PEBP_euk"/>
</dbReference>
<dbReference type="CDD" id="cd01337">
    <property type="entry name" value="MDH_glyoxysomal_mitochondrial"/>
    <property type="match status" value="1"/>
</dbReference>
<sequence>MTFCKPTIFQGTIRTLLFVAFLSLACPTNGEQWQEDALKKEGVIPEIIDSVKAYPLNITYGDGVEVKYGNLIKPTLAGSAPTKVNWDADPNKLYVLVMTDPDAPARGAKLLGEVNHWMIVNIPGSDLDLSKGDTLADYGPPGPPRGTGPHRYVFVVYEQQGKFVPSPKYSERLTVTALAKRIKFSVKEFAKEFNLGEPVAANFFLSEYTPPRNVFPRIIPASSAKNFSSTTNLSTKIAVLGACGGIGQPLSLLLKMNPRVHELAMYDIQYPQGVASDLSHVPSPCAVQGFGAGQIMEALKDAKIVVCAAGSPRKAGVTREEQFRINSKVVKELAKSCSIMNPHAIYCIVTNPINSTVPLFCEIFKRAGVLNEGKILGISNLGMMRASSYIAKEKGWKPSSVSCPVIGGHSGITIVPIISQCKPDPQLSPEQVKLVTHEIREAGAEIVAAKKGAGTVALSIAWSAHKFIDSLLRAVDGEKGIVETAYVKGSVAEVNYFSNPVELGPEGVVKNLGLPQLNDYEKSLLNDCIPALTQHIRAGEGAATDSRPNLVPNAMVL</sequence>
<dbReference type="InterPro" id="IPR008914">
    <property type="entry name" value="PEBP"/>
</dbReference>
<dbReference type="PANTHER" id="PTHR11540">
    <property type="entry name" value="MALATE AND LACTATE DEHYDROGENASE"/>
    <property type="match status" value="1"/>
</dbReference>
<comment type="catalytic activity">
    <reaction evidence="8">
        <text>(S)-malate + NAD(+) = oxaloacetate + NADH + H(+)</text>
        <dbReference type="Rhea" id="RHEA:21432"/>
        <dbReference type="ChEBI" id="CHEBI:15378"/>
        <dbReference type="ChEBI" id="CHEBI:15589"/>
        <dbReference type="ChEBI" id="CHEBI:16452"/>
        <dbReference type="ChEBI" id="CHEBI:57540"/>
        <dbReference type="ChEBI" id="CHEBI:57945"/>
        <dbReference type="EC" id="1.1.1.37"/>
    </reaction>
</comment>
<evidence type="ECO:0000256" key="9">
    <source>
        <dbReference type="SAM" id="SignalP"/>
    </source>
</evidence>